<reference evidence="2" key="1">
    <citation type="submission" date="2021-01" db="EMBL/GenBank/DDBJ databases">
        <authorList>
            <person name="Corre E."/>
            <person name="Pelletier E."/>
            <person name="Niang G."/>
            <person name="Scheremetjew M."/>
            <person name="Finn R."/>
            <person name="Kale V."/>
            <person name="Holt S."/>
            <person name="Cochrane G."/>
            <person name="Meng A."/>
            <person name="Brown T."/>
            <person name="Cohen L."/>
        </authorList>
    </citation>
    <scope>NUCLEOTIDE SEQUENCE</scope>
    <source>
        <strain evidence="2">CCMP1795</strain>
    </source>
</reference>
<organism evidence="2">
    <name type="scientific">Oxyrrhis marina</name>
    <name type="common">Dinoflagellate</name>
    <dbReference type="NCBI Taxonomy" id="2969"/>
    <lineage>
        <taxon>Eukaryota</taxon>
        <taxon>Sar</taxon>
        <taxon>Alveolata</taxon>
        <taxon>Dinophyceae</taxon>
        <taxon>Oxyrrhinales</taxon>
        <taxon>Oxyrrhinaceae</taxon>
        <taxon>Oxyrrhis</taxon>
    </lineage>
</organism>
<gene>
    <name evidence="2" type="ORF">OMAR00292_LOCUS5808</name>
</gene>
<feature type="region of interest" description="Disordered" evidence="1">
    <location>
        <begin position="131"/>
        <end position="186"/>
    </location>
</feature>
<dbReference type="AlphaFoldDB" id="A0A7S3XJX0"/>
<name>A0A7S3XJX0_OXYMA</name>
<accession>A0A7S3XJX0</accession>
<evidence type="ECO:0000313" key="2">
    <source>
        <dbReference type="EMBL" id="CAE0620385.1"/>
    </source>
</evidence>
<protein>
    <submittedName>
        <fullName evidence="2">Uncharacterized protein</fullName>
    </submittedName>
</protein>
<sequence>MDLEIAEIDERLASLLGNDKTRYDDARALHEHMKETIAKLDPDEAACEALLAQANIRGQSARRGRSQIDKSPRRLYDYCPPGVSELLPGSNSRGELNRTTIRNRRLRQQEIDLQNDRLCKRLENAKSVIKGSMGTGTSLSRGEVPRAPTGDPKPIFRNRKGGATPRSMSRMEEEWEMGSRVSGTPR</sequence>
<evidence type="ECO:0000256" key="1">
    <source>
        <dbReference type="SAM" id="MobiDB-lite"/>
    </source>
</evidence>
<proteinExistence type="predicted"/>
<dbReference type="EMBL" id="HBIT01011148">
    <property type="protein sequence ID" value="CAE0620385.1"/>
    <property type="molecule type" value="Transcribed_RNA"/>
</dbReference>